<dbReference type="PANTHER" id="PTHR31616">
    <property type="entry name" value="TREHALASE"/>
    <property type="match status" value="1"/>
</dbReference>
<keyword evidence="8" id="KW-0326">Glycosidase</keyword>
<dbReference type="GO" id="GO:0000272">
    <property type="term" value="P:polysaccharide catabolic process"/>
    <property type="evidence" value="ECO:0007669"/>
    <property type="project" value="UniProtKB-KW"/>
</dbReference>
<evidence type="ECO:0000256" key="4">
    <source>
        <dbReference type="ARBA" id="ARBA00022729"/>
    </source>
</evidence>
<keyword evidence="6" id="KW-0325">Glycoprotein</keyword>
<dbReference type="InterPro" id="IPR011613">
    <property type="entry name" value="GH15-like"/>
</dbReference>
<keyword evidence="5" id="KW-0378">Hydrolase</keyword>
<dbReference type="Proteomes" id="UP000701801">
    <property type="component" value="Unassembled WGS sequence"/>
</dbReference>
<dbReference type="PRINTS" id="PR00736">
    <property type="entry name" value="GLHYDRLASE15"/>
</dbReference>
<dbReference type="PROSITE" id="PS00820">
    <property type="entry name" value="GLUCOAMYLASE"/>
    <property type="match status" value="1"/>
</dbReference>
<dbReference type="Gene3D" id="1.50.10.10">
    <property type="match status" value="1"/>
</dbReference>
<organism evidence="13 14">
    <name type="scientific">Hymenoscyphus albidus</name>
    <dbReference type="NCBI Taxonomy" id="595503"/>
    <lineage>
        <taxon>Eukaryota</taxon>
        <taxon>Fungi</taxon>
        <taxon>Dikarya</taxon>
        <taxon>Ascomycota</taxon>
        <taxon>Pezizomycotina</taxon>
        <taxon>Leotiomycetes</taxon>
        <taxon>Helotiales</taxon>
        <taxon>Helotiaceae</taxon>
        <taxon>Hymenoscyphus</taxon>
    </lineage>
</organism>
<evidence type="ECO:0000256" key="5">
    <source>
        <dbReference type="ARBA" id="ARBA00022801"/>
    </source>
</evidence>
<dbReference type="EC" id="3.2.1.3" evidence="3"/>
<evidence type="ECO:0000313" key="14">
    <source>
        <dbReference type="Proteomes" id="UP000701801"/>
    </source>
</evidence>
<dbReference type="Pfam" id="PF00723">
    <property type="entry name" value="Glyco_hydro_15"/>
    <property type="match status" value="1"/>
</dbReference>
<comment type="caution">
    <text evidence="13">The sequence shown here is derived from an EMBL/GenBank/DDBJ whole genome shotgun (WGS) entry which is preliminary data.</text>
</comment>
<gene>
    <name evidence="13" type="ORF">HYALB_00012661</name>
</gene>
<sequence length="305" mass="33517">MALKFLEPRPVSSSLALQEKTQISQDSALTMKMIVDEFILGNITLEPLIDDFIKSQAVLQTISNPSGTFNPSGRGLGEPKYMADGSRFNGAWGRPQRDGPALRATALITYSDWLVKNGQSEKAKTIIWPVIQHDLSYVGQYWNATGFDLWEEVQGSSFFTTLSQYKSLVEGTKLARDLGVTCTSCFIAPQILCLLQNYWNGQYIDANINLNDGRSGLDSNTILGSISAFDIDAYCDSSTFQPCGSKSLANFKVLVDGFRIYTINNGIPAGQGIAIGRYPEDTYFGGNPWYLNVTAVAEFLYDAVA</sequence>
<name>A0A9N9PVU3_9HELO</name>
<dbReference type="PANTHER" id="PTHR31616:SF12">
    <property type="entry name" value="GLUCOAMYLASE"/>
    <property type="match status" value="1"/>
</dbReference>
<dbReference type="InterPro" id="IPR000165">
    <property type="entry name" value="Glucoamylase"/>
</dbReference>
<keyword evidence="9" id="KW-0624">Polysaccharide degradation</keyword>
<dbReference type="SUPFAM" id="SSF48208">
    <property type="entry name" value="Six-hairpin glycosidases"/>
    <property type="match status" value="1"/>
</dbReference>
<dbReference type="InterPro" id="IPR012341">
    <property type="entry name" value="6hp_glycosidase-like_sf"/>
</dbReference>
<evidence type="ECO:0000256" key="10">
    <source>
        <dbReference type="ARBA" id="ARBA00033442"/>
    </source>
</evidence>
<dbReference type="GO" id="GO:0000324">
    <property type="term" value="C:fungal-type vacuole"/>
    <property type="evidence" value="ECO:0007669"/>
    <property type="project" value="TreeGrafter"/>
</dbReference>
<evidence type="ECO:0000256" key="11">
    <source>
        <dbReference type="ARBA" id="ARBA00033473"/>
    </source>
</evidence>
<evidence type="ECO:0000259" key="12">
    <source>
        <dbReference type="Pfam" id="PF00723"/>
    </source>
</evidence>
<accession>A0A9N9PVU3</accession>
<evidence type="ECO:0000256" key="1">
    <source>
        <dbReference type="ARBA" id="ARBA00001863"/>
    </source>
</evidence>
<dbReference type="GO" id="GO:0004339">
    <property type="term" value="F:glucan 1,4-alpha-glucosidase activity"/>
    <property type="evidence" value="ECO:0007669"/>
    <property type="project" value="UniProtKB-EC"/>
</dbReference>
<keyword evidence="4" id="KW-0732">Signal</keyword>
<reference evidence="13" key="1">
    <citation type="submission" date="2021-07" db="EMBL/GenBank/DDBJ databases">
        <authorList>
            <person name="Durling M."/>
        </authorList>
    </citation>
    <scope>NUCLEOTIDE SEQUENCE</scope>
</reference>
<evidence type="ECO:0000256" key="7">
    <source>
        <dbReference type="ARBA" id="ARBA00023277"/>
    </source>
</evidence>
<comment type="catalytic activity">
    <reaction evidence="1">
        <text>Hydrolysis of terminal (1-&gt;4)-linked alpha-D-glucose residues successively from non-reducing ends of the chains with release of beta-D-glucose.</text>
        <dbReference type="EC" id="3.2.1.3"/>
    </reaction>
</comment>
<feature type="domain" description="GH15-like" evidence="12">
    <location>
        <begin position="26"/>
        <end position="304"/>
    </location>
</feature>
<evidence type="ECO:0000256" key="2">
    <source>
        <dbReference type="ARBA" id="ARBA00006188"/>
    </source>
</evidence>
<dbReference type="OrthoDB" id="6123450at2759"/>
<dbReference type="EMBL" id="CAJVRM010000194">
    <property type="protein sequence ID" value="CAG8976843.1"/>
    <property type="molecule type" value="Genomic_DNA"/>
</dbReference>
<dbReference type="InterPro" id="IPR046966">
    <property type="entry name" value="Glucoamylase_active_site"/>
</dbReference>
<evidence type="ECO:0000256" key="6">
    <source>
        <dbReference type="ARBA" id="ARBA00023180"/>
    </source>
</evidence>
<evidence type="ECO:0000256" key="8">
    <source>
        <dbReference type="ARBA" id="ARBA00023295"/>
    </source>
</evidence>
<comment type="similarity">
    <text evidence="2">Belongs to the glycosyl hydrolase 15 family.</text>
</comment>
<dbReference type="InterPro" id="IPR008928">
    <property type="entry name" value="6-hairpin_glycosidase_sf"/>
</dbReference>
<evidence type="ECO:0000313" key="13">
    <source>
        <dbReference type="EMBL" id="CAG8976843.1"/>
    </source>
</evidence>
<keyword evidence="14" id="KW-1185">Reference proteome</keyword>
<evidence type="ECO:0000256" key="9">
    <source>
        <dbReference type="ARBA" id="ARBA00023326"/>
    </source>
</evidence>
<evidence type="ECO:0000256" key="3">
    <source>
        <dbReference type="ARBA" id="ARBA00012593"/>
    </source>
</evidence>
<proteinExistence type="inferred from homology"/>
<dbReference type="AlphaFoldDB" id="A0A9N9PVU3"/>
<keyword evidence="7" id="KW-0119">Carbohydrate metabolism</keyword>
<protein>
    <recommendedName>
        <fullName evidence="3">glucan 1,4-alpha-glucosidase</fullName>
        <ecNumber evidence="3">3.2.1.3</ecNumber>
    </recommendedName>
    <alternativeName>
        <fullName evidence="11">1,4-alpha-D-glucan glucohydrolase</fullName>
    </alternativeName>
    <alternativeName>
        <fullName evidence="10">Glucan 1,4-alpha-glucosidase</fullName>
    </alternativeName>
</protein>